<evidence type="ECO:0000313" key="2">
    <source>
        <dbReference type="EMBL" id="SHG05924.1"/>
    </source>
</evidence>
<reference evidence="3" key="1">
    <citation type="submission" date="2016-11" db="EMBL/GenBank/DDBJ databases">
        <authorList>
            <person name="Varghese N."/>
            <person name="Submissions S."/>
        </authorList>
    </citation>
    <scope>NUCLEOTIDE SEQUENCE [LARGE SCALE GENOMIC DNA]</scope>
    <source>
        <strain evidence="3">DSM 17659</strain>
    </source>
</reference>
<dbReference type="Proteomes" id="UP000184020">
    <property type="component" value="Unassembled WGS sequence"/>
</dbReference>
<dbReference type="STRING" id="229205.SAMN05444372_102105"/>
<dbReference type="AlphaFoldDB" id="A0A1M5GQB0"/>
<keyword evidence="3" id="KW-1185">Reference proteome</keyword>
<name>A0A1M5GQB0_9FLAO</name>
<evidence type="ECO:0008006" key="4">
    <source>
        <dbReference type="Google" id="ProtNLM"/>
    </source>
</evidence>
<feature type="transmembrane region" description="Helical" evidence="1">
    <location>
        <begin position="117"/>
        <end position="140"/>
    </location>
</feature>
<evidence type="ECO:0000313" key="3">
    <source>
        <dbReference type="Proteomes" id="UP000184020"/>
    </source>
</evidence>
<keyword evidence="1" id="KW-0812">Transmembrane</keyword>
<feature type="transmembrane region" description="Helical" evidence="1">
    <location>
        <begin position="42"/>
        <end position="60"/>
    </location>
</feature>
<gene>
    <name evidence="2" type="ORF">SAMN05444372_102105</name>
</gene>
<dbReference type="EMBL" id="FQWF01000002">
    <property type="protein sequence ID" value="SHG05924.1"/>
    <property type="molecule type" value="Genomic_DNA"/>
</dbReference>
<organism evidence="2 3">
    <name type="scientific">Flavobacterium micromati</name>
    <dbReference type="NCBI Taxonomy" id="229205"/>
    <lineage>
        <taxon>Bacteria</taxon>
        <taxon>Pseudomonadati</taxon>
        <taxon>Bacteroidota</taxon>
        <taxon>Flavobacteriia</taxon>
        <taxon>Flavobacteriales</taxon>
        <taxon>Flavobacteriaceae</taxon>
        <taxon>Flavobacterium</taxon>
    </lineage>
</organism>
<proteinExistence type="predicted"/>
<keyword evidence="1" id="KW-0472">Membrane</keyword>
<protein>
    <recommendedName>
        <fullName evidence="4">DUF3278 domain-containing protein</fullName>
    </recommendedName>
</protein>
<accession>A0A1M5GQB0</accession>
<feature type="transmembrane region" description="Helical" evidence="1">
    <location>
        <begin position="72"/>
        <end position="96"/>
    </location>
</feature>
<sequence length="189" mass="21947">MEKFNDIQSLWTKQVDASPPNDSNTLIKVANQKIKIIKRNHVGTIVILSATIAVLVYYYLWLFNAAISNKIIGLQLMIFVLVARVILEIISIIQFYKIDFTADFKNYTKQLMSFYKLRKAIHFILTPIIYIGYIVGFTSMLPLFKENFSTGFYIYILVSGFGFLILFSYFLLKVIKKDMKNLDVLKQLD</sequence>
<dbReference type="RefSeq" id="WP_073016932.1">
    <property type="nucleotide sequence ID" value="NZ_FQWF01000002.1"/>
</dbReference>
<keyword evidence="1" id="KW-1133">Transmembrane helix</keyword>
<feature type="transmembrane region" description="Helical" evidence="1">
    <location>
        <begin position="152"/>
        <end position="172"/>
    </location>
</feature>
<dbReference type="OrthoDB" id="659392at2"/>
<evidence type="ECO:0000256" key="1">
    <source>
        <dbReference type="SAM" id="Phobius"/>
    </source>
</evidence>